<dbReference type="Proteomes" id="UP000431826">
    <property type="component" value="Unassembled WGS sequence"/>
</dbReference>
<name>A0A640UZR7_9ACTN</name>
<evidence type="ECO:0000313" key="1">
    <source>
        <dbReference type="EMBL" id="GFE41708.1"/>
    </source>
</evidence>
<reference evidence="1 2" key="1">
    <citation type="submission" date="2019-12" db="EMBL/GenBank/DDBJ databases">
        <title>Whole genome shotgun sequence of Streptomyces tubercidicus NBRC 13090.</title>
        <authorList>
            <person name="Ichikawa N."/>
            <person name="Kimura A."/>
            <person name="Kitahashi Y."/>
            <person name="Komaki H."/>
            <person name="Tamura T."/>
        </authorList>
    </citation>
    <scope>NUCLEOTIDE SEQUENCE [LARGE SCALE GENOMIC DNA]</scope>
    <source>
        <strain evidence="1 2">NBRC 13090</strain>
    </source>
</reference>
<dbReference type="GO" id="GO:0005737">
    <property type="term" value="C:cytoplasm"/>
    <property type="evidence" value="ECO:0007669"/>
    <property type="project" value="TreeGrafter"/>
</dbReference>
<protein>
    <submittedName>
        <fullName evidence="1">2,3-diaminopropionate biosynthesis protein SbnB</fullName>
    </submittedName>
</protein>
<dbReference type="InterPro" id="IPR003462">
    <property type="entry name" value="ODC_Mu_crystall"/>
</dbReference>
<organism evidence="1 2">
    <name type="scientific">Streptomyces tubercidicus</name>
    <dbReference type="NCBI Taxonomy" id="47759"/>
    <lineage>
        <taxon>Bacteria</taxon>
        <taxon>Bacillati</taxon>
        <taxon>Actinomycetota</taxon>
        <taxon>Actinomycetes</taxon>
        <taxon>Kitasatosporales</taxon>
        <taxon>Streptomycetaceae</taxon>
        <taxon>Streptomyces</taxon>
    </lineage>
</organism>
<dbReference type="AlphaFoldDB" id="A0A640UZR7"/>
<dbReference type="GO" id="GO:0019290">
    <property type="term" value="P:siderophore biosynthetic process"/>
    <property type="evidence" value="ECO:0007669"/>
    <property type="project" value="InterPro"/>
</dbReference>
<dbReference type="GO" id="GO:0016639">
    <property type="term" value="F:oxidoreductase activity, acting on the CH-NH2 group of donors, NAD or NADP as acceptor"/>
    <property type="evidence" value="ECO:0007669"/>
    <property type="project" value="InterPro"/>
</dbReference>
<dbReference type="PANTHER" id="PTHR13812:SF19">
    <property type="entry name" value="KETIMINE REDUCTASE MU-CRYSTALLIN"/>
    <property type="match status" value="1"/>
</dbReference>
<dbReference type="InterPro" id="IPR036291">
    <property type="entry name" value="NAD(P)-bd_dom_sf"/>
</dbReference>
<sequence>MMFNFEIVAGETVCQVLHDKRKDVLGIVSSAYRAHESGDSVNPDSYFLRFPEKPDSRIIALPAYLGADVQLAGIKWIASFPGNTRRGAPRASAVLLLNDYETGYPIACLEAANISAARTAASAAVAATALRPDGFAGTRIAVVGGGVIARNICDYLHTAGCTPDSYLVHDLDEASGQALADHVRTTQNRPADFTADLDAALRADTVVFATTALEPYVSTPFKPGQLVLNISLRDLAPEVVLGADNILDDVEHCLKAQTSPHLAEQLSGSREFVTGTLAGVLNGEVTPSADRPVIFSPFGLGVLDLAVGAFVLGEARKDGNTIEVPNFFGETRRW</sequence>
<dbReference type="Gene3D" id="3.30.1780.10">
    <property type="entry name" value="ornithine cyclodeaminase, domain 1"/>
    <property type="match status" value="1"/>
</dbReference>
<dbReference type="InterPro" id="IPR023401">
    <property type="entry name" value="ODC_N"/>
</dbReference>
<dbReference type="Pfam" id="PF02423">
    <property type="entry name" value="OCD_Mu_crystall"/>
    <property type="match status" value="1"/>
</dbReference>
<dbReference type="NCBIfam" id="TIGR03944">
    <property type="entry name" value="dehyd_SbnB_fam"/>
    <property type="match status" value="1"/>
</dbReference>
<dbReference type="PIRSF" id="PIRSF001439">
    <property type="entry name" value="CryM"/>
    <property type="match status" value="1"/>
</dbReference>
<dbReference type="PANTHER" id="PTHR13812">
    <property type="entry name" value="KETIMINE REDUCTASE MU-CRYSTALLIN"/>
    <property type="match status" value="1"/>
</dbReference>
<dbReference type="EMBL" id="BLIR01000003">
    <property type="protein sequence ID" value="GFE41708.1"/>
    <property type="molecule type" value="Genomic_DNA"/>
</dbReference>
<proteinExistence type="predicted"/>
<accession>A0A640UZR7</accession>
<dbReference type="SUPFAM" id="SSF51735">
    <property type="entry name" value="NAD(P)-binding Rossmann-fold domains"/>
    <property type="match status" value="1"/>
</dbReference>
<gene>
    <name evidence="1" type="primary">ocd_1</name>
    <name evidence="1" type="ORF">Stube_63810</name>
</gene>
<dbReference type="InterPro" id="IPR023866">
    <property type="entry name" value="SbnB"/>
</dbReference>
<comment type="caution">
    <text evidence="1">The sequence shown here is derived from an EMBL/GenBank/DDBJ whole genome shotgun (WGS) entry which is preliminary data.</text>
</comment>
<keyword evidence="2" id="KW-1185">Reference proteome</keyword>
<evidence type="ECO:0000313" key="2">
    <source>
        <dbReference type="Proteomes" id="UP000431826"/>
    </source>
</evidence>
<dbReference type="Gene3D" id="3.40.50.720">
    <property type="entry name" value="NAD(P)-binding Rossmann-like Domain"/>
    <property type="match status" value="1"/>
</dbReference>